<proteinExistence type="predicted"/>
<reference evidence="2 3" key="1">
    <citation type="submission" date="2019-12" db="EMBL/GenBank/DDBJ databases">
        <authorList>
            <person name="Scholz U."/>
            <person name="Mascher M."/>
            <person name="Fiebig A."/>
        </authorList>
    </citation>
    <scope>NUCLEOTIDE SEQUENCE</scope>
</reference>
<dbReference type="InterPro" id="IPR037045">
    <property type="entry name" value="S8pro/Inhibitor_I9_sf"/>
</dbReference>
<protein>
    <submittedName>
        <fullName evidence="2">Uncharacterized protein</fullName>
    </submittedName>
</protein>
<feature type="signal peptide" evidence="1">
    <location>
        <begin position="1"/>
        <end position="28"/>
    </location>
</feature>
<feature type="chain" id="PRO_5029441801" evidence="1">
    <location>
        <begin position="29"/>
        <end position="86"/>
    </location>
</feature>
<dbReference type="EMBL" id="LR743597">
    <property type="protein sequence ID" value="CAA2627490.1"/>
    <property type="molecule type" value="Genomic_DNA"/>
</dbReference>
<accession>A0A7I8J9J8</accession>
<evidence type="ECO:0000256" key="1">
    <source>
        <dbReference type="SAM" id="SignalP"/>
    </source>
</evidence>
<dbReference type="Proteomes" id="UP001189122">
    <property type="component" value="Unassembled WGS sequence"/>
</dbReference>
<organism evidence="2">
    <name type="scientific">Spirodela intermedia</name>
    <name type="common">Intermediate duckweed</name>
    <dbReference type="NCBI Taxonomy" id="51605"/>
    <lineage>
        <taxon>Eukaryota</taxon>
        <taxon>Viridiplantae</taxon>
        <taxon>Streptophyta</taxon>
        <taxon>Embryophyta</taxon>
        <taxon>Tracheophyta</taxon>
        <taxon>Spermatophyta</taxon>
        <taxon>Magnoliopsida</taxon>
        <taxon>Liliopsida</taxon>
        <taxon>Araceae</taxon>
        <taxon>Lemnoideae</taxon>
        <taxon>Spirodela</taxon>
    </lineage>
</organism>
<evidence type="ECO:0000313" key="2">
    <source>
        <dbReference type="EMBL" id="CAA2627490.1"/>
    </source>
</evidence>
<gene>
    <name evidence="2" type="ORF">SI7747_10013143</name>
</gene>
<name>A0A7I8J9J8_SPIIN</name>
<dbReference type="EMBL" id="CACRZD030000010">
    <property type="protein sequence ID" value="CAA6666750.1"/>
    <property type="molecule type" value="Genomic_DNA"/>
</dbReference>
<sequence>MANRSSISLPLLLVLFLSLLLPVPLPMAQYHQLYIVHMGEKHHEDPEIVTSLHHDTLSSILGSLPHRCWQPLTMPYMTAWTLSPYH</sequence>
<evidence type="ECO:0000313" key="3">
    <source>
        <dbReference type="Proteomes" id="UP001189122"/>
    </source>
</evidence>
<keyword evidence="1" id="KW-0732">Signal</keyword>
<dbReference type="Gene3D" id="3.30.70.80">
    <property type="entry name" value="Peptidase S8 propeptide/proteinase inhibitor I9"/>
    <property type="match status" value="1"/>
</dbReference>
<keyword evidence="3" id="KW-1185">Reference proteome</keyword>
<dbReference type="AlphaFoldDB" id="A0A7I8J9J8"/>